<protein>
    <recommendedName>
        <fullName evidence="4 7">Phosphate-binding protein PstS</fullName>
    </recommendedName>
</protein>
<organism evidence="9 10">
    <name type="scientific">Azospirillum endophyticum</name>
    <dbReference type="NCBI Taxonomy" id="2800326"/>
    <lineage>
        <taxon>Bacteria</taxon>
        <taxon>Pseudomonadati</taxon>
        <taxon>Pseudomonadota</taxon>
        <taxon>Alphaproteobacteria</taxon>
        <taxon>Rhodospirillales</taxon>
        <taxon>Azospirillaceae</taxon>
        <taxon>Azospirillum</taxon>
    </lineage>
</organism>
<comment type="similarity">
    <text evidence="2 7">Belongs to the PstS family.</text>
</comment>
<accession>A0ABS1F193</accession>
<keyword evidence="6 7" id="KW-0592">Phosphate transport</keyword>
<evidence type="ECO:0000259" key="8">
    <source>
        <dbReference type="Pfam" id="PF12849"/>
    </source>
</evidence>
<evidence type="ECO:0000256" key="3">
    <source>
        <dbReference type="ARBA" id="ARBA00011529"/>
    </source>
</evidence>
<dbReference type="InterPro" id="IPR005673">
    <property type="entry name" value="ABC_phos-bd_PstS"/>
</dbReference>
<sequence>MTVALAKAEPIMGAGSTFAFPLLSQWAEHFRTAEADGDDFPSPDGGLDYEPVGSLAGTMRVIAGAVDFAASDVPLDGGDLDRHRLMQFPVAMGGIAVVANLPAALPGSGGHSLRLSGAVLADIYLGTITSWSHPALKTLNPDLSLPDGPITVVHRSEGSGTTYNFAAYLARASTPWRKRVGVDTELRWPTGTGVRGSQGIVEAVKATPGAIGYVEAGQAARAGLAMAEMANRAGRFVAPSHRTVETAATSADWSRSPHFTLLLAEAADPDAYPVAATVFALMPRDRIDSGRGRRVLRFFDGALTLWQQDAADLGYVPLPAPLVALVRASWNSAPPAR</sequence>
<dbReference type="PANTHER" id="PTHR42996:SF1">
    <property type="entry name" value="PHOSPHATE-BINDING PROTEIN PSTS"/>
    <property type="match status" value="1"/>
</dbReference>
<reference evidence="10" key="1">
    <citation type="submission" date="2021-01" db="EMBL/GenBank/DDBJ databases">
        <title>Genome public.</title>
        <authorList>
            <person name="Liu C."/>
            <person name="Sun Q."/>
        </authorList>
    </citation>
    <scope>NUCLEOTIDE SEQUENCE [LARGE SCALE GENOMIC DNA]</scope>
    <source>
        <strain evidence="10">YIM B02556</strain>
    </source>
</reference>
<dbReference type="EMBL" id="JAENHM010000025">
    <property type="protein sequence ID" value="MBK1837186.1"/>
    <property type="molecule type" value="Genomic_DNA"/>
</dbReference>
<dbReference type="RefSeq" id="WP_200191515.1">
    <property type="nucleotide sequence ID" value="NZ_JAENHM010000025.1"/>
</dbReference>
<comment type="caution">
    <text evidence="9">The sequence shown here is derived from an EMBL/GenBank/DDBJ whole genome shotgun (WGS) entry which is preliminary data.</text>
</comment>
<evidence type="ECO:0000256" key="5">
    <source>
        <dbReference type="ARBA" id="ARBA00022448"/>
    </source>
</evidence>
<keyword evidence="10" id="KW-1185">Reference proteome</keyword>
<evidence type="ECO:0000256" key="2">
    <source>
        <dbReference type="ARBA" id="ARBA00008725"/>
    </source>
</evidence>
<name>A0ABS1F193_9PROT</name>
<comment type="subunit">
    <text evidence="3 7">The complex is composed of two ATP-binding proteins (PstB), two transmembrane proteins (PstC and PstA) and a solute-binding protein (PstS).</text>
</comment>
<evidence type="ECO:0000313" key="9">
    <source>
        <dbReference type="EMBL" id="MBK1837186.1"/>
    </source>
</evidence>
<dbReference type="SUPFAM" id="SSF53850">
    <property type="entry name" value="Periplasmic binding protein-like II"/>
    <property type="match status" value="1"/>
</dbReference>
<dbReference type="PIRSF" id="PIRSF002756">
    <property type="entry name" value="PstS"/>
    <property type="match status" value="1"/>
</dbReference>
<evidence type="ECO:0000256" key="4">
    <source>
        <dbReference type="ARBA" id="ARBA00021889"/>
    </source>
</evidence>
<keyword evidence="5 7" id="KW-0813">Transport</keyword>
<proteinExistence type="inferred from homology"/>
<evidence type="ECO:0000256" key="6">
    <source>
        <dbReference type="ARBA" id="ARBA00022592"/>
    </source>
</evidence>
<dbReference type="CDD" id="cd13565">
    <property type="entry name" value="PBP2_PstS"/>
    <property type="match status" value="1"/>
</dbReference>
<dbReference type="Proteomes" id="UP000652760">
    <property type="component" value="Unassembled WGS sequence"/>
</dbReference>
<dbReference type="NCBIfam" id="TIGR00975">
    <property type="entry name" value="3a0107s03"/>
    <property type="match status" value="1"/>
</dbReference>
<dbReference type="InterPro" id="IPR024370">
    <property type="entry name" value="PBP_domain"/>
</dbReference>
<evidence type="ECO:0000313" key="10">
    <source>
        <dbReference type="Proteomes" id="UP000652760"/>
    </source>
</evidence>
<dbReference type="InterPro" id="IPR050962">
    <property type="entry name" value="Phosphate-bind_PstS"/>
</dbReference>
<dbReference type="Gene3D" id="3.40.190.10">
    <property type="entry name" value="Periplasmic binding protein-like II"/>
    <property type="match status" value="2"/>
</dbReference>
<gene>
    <name evidence="9" type="primary">pstS</name>
    <name evidence="9" type="ORF">JHL17_07155</name>
</gene>
<feature type="domain" description="PBP" evidence="8">
    <location>
        <begin position="9"/>
        <end position="285"/>
    </location>
</feature>
<evidence type="ECO:0000256" key="1">
    <source>
        <dbReference type="ARBA" id="ARBA00002841"/>
    </source>
</evidence>
<dbReference type="PANTHER" id="PTHR42996">
    <property type="entry name" value="PHOSPHATE-BINDING PROTEIN PSTS"/>
    <property type="match status" value="1"/>
</dbReference>
<dbReference type="Pfam" id="PF12849">
    <property type="entry name" value="PBP_like_2"/>
    <property type="match status" value="1"/>
</dbReference>
<evidence type="ECO:0000256" key="7">
    <source>
        <dbReference type="PIRNR" id="PIRNR002756"/>
    </source>
</evidence>
<comment type="function">
    <text evidence="1 7">Part of the ABC transporter complex PstSACB involved in phosphate import.</text>
</comment>